<dbReference type="Gene3D" id="3.40.190.10">
    <property type="entry name" value="Periplasmic binding protein-like II"/>
    <property type="match status" value="2"/>
</dbReference>
<name>A0ABY4FTC2_9MICO</name>
<evidence type="ECO:0000313" key="6">
    <source>
        <dbReference type="EMBL" id="UOQ59553.1"/>
    </source>
</evidence>
<organism evidence="6 7">
    <name type="scientific">Leucobacter rhizosphaerae</name>
    <dbReference type="NCBI Taxonomy" id="2932245"/>
    <lineage>
        <taxon>Bacteria</taxon>
        <taxon>Bacillati</taxon>
        <taxon>Actinomycetota</taxon>
        <taxon>Actinomycetes</taxon>
        <taxon>Micrococcales</taxon>
        <taxon>Microbacteriaceae</taxon>
        <taxon>Leucobacter</taxon>
    </lineage>
</organism>
<dbReference type="RefSeq" id="WP_244684614.1">
    <property type="nucleotide sequence ID" value="NZ_CP095043.1"/>
</dbReference>
<keyword evidence="2" id="KW-0805">Transcription regulation</keyword>
<keyword evidence="4" id="KW-0804">Transcription</keyword>
<dbReference type="Gene3D" id="1.10.10.10">
    <property type="entry name" value="Winged helix-like DNA-binding domain superfamily/Winged helix DNA-binding domain"/>
    <property type="match status" value="1"/>
</dbReference>
<evidence type="ECO:0000256" key="1">
    <source>
        <dbReference type="ARBA" id="ARBA00009437"/>
    </source>
</evidence>
<dbReference type="Proteomes" id="UP000831775">
    <property type="component" value="Chromosome"/>
</dbReference>
<dbReference type="InterPro" id="IPR005119">
    <property type="entry name" value="LysR_subst-bd"/>
</dbReference>
<proteinExistence type="inferred from homology"/>
<sequence>MTPAFTLVQLRYFATVARLEHMTAAAAELNVTQSTLSSAIAQLELEFGVPLFDRLPRRGLRLTPAGHTLLARSAAFLEEAELISRSVREDTTVLSGDLVVGIYAPLAPFRAPVLLQQFTSEHPEVNLVFLEGDQGTLQQALLDGHCEVALMYDLGVGERFHRQIIEQIPPHVIVPAHHPLALAGRSEASLEEFAEEPLILLNLPHTREYYLGLFKQLGIAPRVRHVSLGYETVRSFVALGHGYSVLNQWVDHGMTYAGAHVVPIRLTDKLPPTEASLVRLAGIRPTRKSRAFEAVCLSLAERRTSAVDPGYSTVPTVAIEASHRTNR</sequence>
<dbReference type="Pfam" id="PF00126">
    <property type="entry name" value="HTH_1"/>
    <property type="match status" value="1"/>
</dbReference>
<evidence type="ECO:0000256" key="4">
    <source>
        <dbReference type="ARBA" id="ARBA00023163"/>
    </source>
</evidence>
<protein>
    <submittedName>
        <fullName evidence="6">LysR family transcriptional regulator</fullName>
    </submittedName>
</protein>
<evidence type="ECO:0000259" key="5">
    <source>
        <dbReference type="PROSITE" id="PS50931"/>
    </source>
</evidence>
<comment type="similarity">
    <text evidence="1">Belongs to the LysR transcriptional regulatory family.</text>
</comment>
<keyword evidence="3" id="KW-0238">DNA-binding</keyword>
<dbReference type="InterPro" id="IPR036388">
    <property type="entry name" value="WH-like_DNA-bd_sf"/>
</dbReference>
<dbReference type="PRINTS" id="PR00039">
    <property type="entry name" value="HTHLYSR"/>
</dbReference>
<dbReference type="Pfam" id="PF03466">
    <property type="entry name" value="LysR_substrate"/>
    <property type="match status" value="1"/>
</dbReference>
<evidence type="ECO:0000256" key="3">
    <source>
        <dbReference type="ARBA" id="ARBA00023125"/>
    </source>
</evidence>
<dbReference type="PANTHER" id="PTHR30346:SF0">
    <property type="entry name" value="HCA OPERON TRANSCRIPTIONAL ACTIVATOR HCAR"/>
    <property type="match status" value="1"/>
</dbReference>
<dbReference type="EMBL" id="CP095043">
    <property type="protein sequence ID" value="UOQ59553.1"/>
    <property type="molecule type" value="Genomic_DNA"/>
</dbReference>
<keyword evidence="7" id="KW-1185">Reference proteome</keyword>
<evidence type="ECO:0000313" key="7">
    <source>
        <dbReference type="Proteomes" id="UP000831775"/>
    </source>
</evidence>
<dbReference type="InterPro" id="IPR000847">
    <property type="entry name" value="LysR_HTH_N"/>
</dbReference>
<dbReference type="InterPro" id="IPR036390">
    <property type="entry name" value="WH_DNA-bd_sf"/>
</dbReference>
<reference evidence="6 7" key="1">
    <citation type="submission" date="2022-04" db="EMBL/GenBank/DDBJ databases">
        <title>Leucobacter sp. isolated from rhizosphere of onion.</title>
        <authorList>
            <person name="Won M."/>
            <person name="Lee C.-M."/>
            <person name="Woen H.-Y."/>
            <person name="Kwon S.-W."/>
        </authorList>
    </citation>
    <scope>NUCLEOTIDE SEQUENCE [LARGE SCALE GENOMIC DNA]</scope>
    <source>
        <strain evidence="6 7">H25R-14</strain>
    </source>
</reference>
<dbReference type="PANTHER" id="PTHR30346">
    <property type="entry name" value="TRANSCRIPTIONAL DUAL REGULATOR HCAR-RELATED"/>
    <property type="match status" value="1"/>
</dbReference>
<dbReference type="SUPFAM" id="SSF53850">
    <property type="entry name" value="Periplasmic binding protein-like II"/>
    <property type="match status" value="1"/>
</dbReference>
<gene>
    <name evidence="6" type="ORF">MUN76_10875</name>
</gene>
<feature type="domain" description="HTH lysR-type" evidence="5">
    <location>
        <begin position="5"/>
        <end position="63"/>
    </location>
</feature>
<dbReference type="SUPFAM" id="SSF46785">
    <property type="entry name" value="Winged helix' DNA-binding domain"/>
    <property type="match status" value="1"/>
</dbReference>
<evidence type="ECO:0000256" key="2">
    <source>
        <dbReference type="ARBA" id="ARBA00023015"/>
    </source>
</evidence>
<accession>A0ABY4FTC2</accession>
<dbReference type="PROSITE" id="PS50931">
    <property type="entry name" value="HTH_LYSR"/>
    <property type="match status" value="1"/>
</dbReference>